<reference evidence="3" key="1">
    <citation type="journal article" date="2014" name="Front. Microbiol.">
        <title>High frequency of phylogenetically diverse reductive dehalogenase-homologous genes in deep subseafloor sedimentary metagenomes.</title>
        <authorList>
            <person name="Kawai M."/>
            <person name="Futagami T."/>
            <person name="Toyoda A."/>
            <person name="Takaki Y."/>
            <person name="Nishi S."/>
            <person name="Hori S."/>
            <person name="Arai W."/>
            <person name="Tsubouchi T."/>
            <person name="Morono Y."/>
            <person name="Uchiyama I."/>
            <person name="Ito T."/>
            <person name="Fujiyama A."/>
            <person name="Inagaki F."/>
            <person name="Takami H."/>
        </authorList>
    </citation>
    <scope>NUCLEOTIDE SEQUENCE</scope>
    <source>
        <strain evidence="3">Expedition CK06-06</strain>
    </source>
</reference>
<gene>
    <name evidence="3" type="ORF">S06H3_10311</name>
</gene>
<dbReference type="PANTHER" id="PTHR43725:SF53">
    <property type="entry name" value="UDP-ARABINOSE 4-EPIMERASE 1"/>
    <property type="match status" value="1"/>
</dbReference>
<dbReference type="EMBL" id="BARV01004752">
    <property type="protein sequence ID" value="GAI06792.1"/>
    <property type="molecule type" value="Genomic_DNA"/>
</dbReference>
<feature type="non-terminal residue" evidence="3">
    <location>
        <position position="98"/>
    </location>
</feature>
<protein>
    <recommendedName>
        <fullName evidence="2">NAD(P)-binding domain-containing protein</fullName>
    </recommendedName>
</protein>
<dbReference type="Pfam" id="PF16363">
    <property type="entry name" value="GDP_Man_Dehyd"/>
    <property type="match status" value="1"/>
</dbReference>
<dbReference type="Gene3D" id="3.40.50.720">
    <property type="entry name" value="NAD(P)-binding Rossmann-like Domain"/>
    <property type="match status" value="1"/>
</dbReference>
<evidence type="ECO:0000256" key="1">
    <source>
        <dbReference type="ARBA" id="ARBA00007637"/>
    </source>
</evidence>
<accession>X1KIC0</accession>
<comment type="caution">
    <text evidence="3">The sequence shown here is derived from an EMBL/GenBank/DDBJ whole genome shotgun (WGS) entry which is preliminary data.</text>
</comment>
<dbReference type="PANTHER" id="PTHR43725">
    <property type="entry name" value="UDP-GLUCOSE 4-EPIMERASE"/>
    <property type="match status" value="1"/>
</dbReference>
<dbReference type="InterPro" id="IPR016040">
    <property type="entry name" value="NAD(P)-bd_dom"/>
</dbReference>
<evidence type="ECO:0000313" key="3">
    <source>
        <dbReference type="EMBL" id="GAI06792.1"/>
    </source>
</evidence>
<sequence>MTGFTEYLQRKDVRSLLVTGGAGFIGSHLVGRLLKEDEKVIVIDNFDDYYDPKIKRDNIKEYLDNRNFELREVDLRDPQELRGVFQSDKIAKVIHLAA</sequence>
<dbReference type="InterPro" id="IPR036291">
    <property type="entry name" value="NAD(P)-bd_dom_sf"/>
</dbReference>
<organism evidence="3">
    <name type="scientific">marine sediment metagenome</name>
    <dbReference type="NCBI Taxonomy" id="412755"/>
    <lineage>
        <taxon>unclassified sequences</taxon>
        <taxon>metagenomes</taxon>
        <taxon>ecological metagenomes</taxon>
    </lineage>
</organism>
<dbReference type="AlphaFoldDB" id="X1KIC0"/>
<dbReference type="SUPFAM" id="SSF51735">
    <property type="entry name" value="NAD(P)-binding Rossmann-fold domains"/>
    <property type="match status" value="1"/>
</dbReference>
<evidence type="ECO:0000259" key="2">
    <source>
        <dbReference type="Pfam" id="PF16363"/>
    </source>
</evidence>
<comment type="similarity">
    <text evidence="1">Belongs to the NAD(P)-dependent epimerase/dehydratase family.</text>
</comment>
<proteinExistence type="inferred from homology"/>
<feature type="domain" description="NAD(P)-binding" evidence="2">
    <location>
        <begin position="17"/>
        <end position="98"/>
    </location>
</feature>
<name>X1KIC0_9ZZZZ</name>